<dbReference type="AlphaFoldDB" id="A0A251RPA2"/>
<dbReference type="Gene3D" id="1.10.1520.10">
    <property type="entry name" value="Ribonuclease III domain"/>
    <property type="match status" value="1"/>
</dbReference>
<dbReference type="SMART" id="SM00358">
    <property type="entry name" value="DSRM"/>
    <property type="match status" value="2"/>
</dbReference>
<dbReference type="GO" id="GO:0046872">
    <property type="term" value="F:metal ion binding"/>
    <property type="evidence" value="ECO:0007669"/>
    <property type="project" value="UniProtKB-KW"/>
</dbReference>
<dbReference type="Pfam" id="PF00636">
    <property type="entry name" value="Ribonuclease_3"/>
    <property type="match status" value="1"/>
</dbReference>
<dbReference type="PROSITE" id="PS00517">
    <property type="entry name" value="RNASE_3_1"/>
    <property type="match status" value="1"/>
</dbReference>
<dbReference type="InParanoid" id="A0A251RPA2"/>
<protein>
    <submittedName>
        <fullName evidence="12 13">Ribonuclease III</fullName>
        <ecNumber evidence="12">3.1.26.3</ecNumber>
    </submittedName>
</protein>
<evidence type="ECO:0000256" key="1">
    <source>
        <dbReference type="ARBA" id="ARBA00001936"/>
    </source>
</evidence>
<dbReference type="FunCoup" id="A0A251RPA2">
    <property type="interactions" value="7"/>
</dbReference>
<keyword evidence="4" id="KW-0479">Metal-binding</keyword>
<dbReference type="Pfam" id="PF00035">
    <property type="entry name" value="dsrm"/>
    <property type="match status" value="2"/>
</dbReference>
<dbReference type="GO" id="GO:0005634">
    <property type="term" value="C:nucleus"/>
    <property type="evidence" value="ECO:0000318"/>
    <property type="project" value="GO_Central"/>
</dbReference>
<dbReference type="Gene3D" id="3.30.160.20">
    <property type="match status" value="2"/>
</dbReference>
<evidence type="ECO:0000256" key="7">
    <source>
        <dbReference type="ARBA" id="ARBA00022842"/>
    </source>
</evidence>
<dbReference type="EMBL" id="CM007906">
    <property type="protein sequence ID" value="OTF86041.1"/>
    <property type="molecule type" value="Genomic_DNA"/>
</dbReference>
<keyword evidence="14" id="KW-1185">Reference proteome</keyword>
<dbReference type="GO" id="GO:0003723">
    <property type="term" value="F:RNA binding"/>
    <property type="evidence" value="ECO:0000318"/>
    <property type="project" value="GO_Central"/>
</dbReference>
<dbReference type="GO" id="GO:0004525">
    <property type="term" value="F:ribonuclease III activity"/>
    <property type="evidence" value="ECO:0000318"/>
    <property type="project" value="GO_Central"/>
</dbReference>
<dbReference type="GO" id="GO:0005737">
    <property type="term" value="C:cytoplasm"/>
    <property type="evidence" value="ECO:0000318"/>
    <property type="project" value="GO_Central"/>
</dbReference>
<dbReference type="InterPro" id="IPR014720">
    <property type="entry name" value="dsRBD_dom"/>
</dbReference>
<dbReference type="CDD" id="cd00593">
    <property type="entry name" value="RIBOc"/>
    <property type="match status" value="1"/>
</dbReference>
<dbReference type="OMA" id="YIDIRFD"/>
<keyword evidence="5" id="KW-0255">Endonuclease</keyword>
<dbReference type="SMART" id="SM00535">
    <property type="entry name" value="RIBOc"/>
    <property type="match status" value="1"/>
</dbReference>
<feature type="domain" description="DRBM" evidence="10">
    <location>
        <begin position="286"/>
        <end position="359"/>
    </location>
</feature>
<dbReference type="FunFam" id="1.10.1520.10:FF:000004">
    <property type="entry name" value="Endoribonuclease dicer-like 1"/>
    <property type="match status" value="1"/>
</dbReference>
<organism evidence="13 14">
    <name type="scientific">Helianthus annuus</name>
    <name type="common">Common sunflower</name>
    <dbReference type="NCBI Taxonomy" id="4232"/>
    <lineage>
        <taxon>Eukaryota</taxon>
        <taxon>Viridiplantae</taxon>
        <taxon>Streptophyta</taxon>
        <taxon>Embryophyta</taxon>
        <taxon>Tracheophyta</taxon>
        <taxon>Spermatophyta</taxon>
        <taxon>Magnoliopsida</taxon>
        <taxon>eudicotyledons</taxon>
        <taxon>Gunneridae</taxon>
        <taxon>Pentapetalae</taxon>
        <taxon>asterids</taxon>
        <taxon>campanulids</taxon>
        <taxon>Asterales</taxon>
        <taxon>Asteraceae</taxon>
        <taxon>Asteroideae</taxon>
        <taxon>Heliantheae alliance</taxon>
        <taxon>Heliantheae</taxon>
        <taxon>Helianthus</taxon>
    </lineage>
</organism>
<evidence type="ECO:0000256" key="5">
    <source>
        <dbReference type="ARBA" id="ARBA00022759"/>
    </source>
</evidence>
<dbReference type="SUPFAM" id="SSF69065">
    <property type="entry name" value="RNase III domain-like"/>
    <property type="match status" value="1"/>
</dbReference>
<dbReference type="PANTHER" id="PTHR14950">
    <property type="entry name" value="DICER-RELATED"/>
    <property type="match status" value="1"/>
</dbReference>
<evidence type="ECO:0000256" key="4">
    <source>
        <dbReference type="ARBA" id="ARBA00022723"/>
    </source>
</evidence>
<comment type="cofactor">
    <cofactor evidence="2">
        <name>Mg(2+)</name>
        <dbReference type="ChEBI" id="CHEBI:18420"/>
    </cofactor>
</comment>
<evidence type="ECO:0000313" key="14">
    <source>
        <dbReference type="Proteomes" id="UP000215914"/>
    </source>
</evidence>
<reference evidence="13" key="2">
    <citation type="submission" date="2017-02" db="EMBL/GenBank/DDBJ databases">
        <title>Sunflower complete genome.</title>
        <authorList>
            <person name="Langlade N."/>
            <person name="Munos S."/>
        </authorList>
    </citation>
    <scope>NUCLEOTIDE SEQUENCE [LARGE SCALE GENOMIC DNA]</scope>
    <source>
        <tissue evidence="13">Leaves</tissue>
    </source>
</reference>
<dbReference type="EC" id="3.1.26.3" evidence="12"/>
<dbReference type="Gramene" id="mRNA:HanXRQr2_Chr11g0480941">
    <property type="protein sequence ID" value="mRNA:HanXRQr2_Chr11g0480941"/>
    <property type="gene ID" value="HanXRQr2_Chr11g0480941"/>
</dbReference>
<dbReference type="Proteomes" id="UP000215914">
    <property type="component" value="Chromosome 17"/>
</dbReference>
<dbReference type="PROSITE" id="PS50142">
    <property type="entry name" value="RNASE_3_2"/>
    <property type="match status" value="1"/>
</dbReference>
<evidence type="ECO:0000256" key="3">
    <source>
        <dbReference type="ARBA" id="ARBA00022722"/>
    </source>
</evidence>
<accession>A0A251RPA2</accession>
<name>A0A251RPA2_HELAN</name>
<dbReference type="PANTHER" id="PTHR14950:SF49">
    <property type="entry name" value="RIBONUCLEASE 3-LIKE PROTEIN 2-RELATED"/>
    <property type="match status" value="1"/>
</dbReference>
<evidence type="ECO:0000259" key="11">
    <source>
        <dbReference type="PROSITE" id="PS50142"/>
    </source>
</evidence>
<keyword evidence="3" id="KW-0540">Nuclease</keyword>
<evidence type="ECO:0000313" key="13">
    <source>
        <dbReference type="EMBL" id="OTF86041.1"/>
    </source>
</evidence>
<keyword evidence="6 12" id="KW-0378">Hydrolase</keyword>
<dbReference type="SUPFAM" id="SSF54768">
    <property type="entry name" value="dsRNA-binding domain-like"/>
    <property type="match status" value="2"/>
</dbReference>
<dbReference type="InterPro" id="IPR036389">
    <property type="entry name" value="RNase_III_sf"/>
</dbReference>
<evidence type="ECO:0000256" key="6">
    <source>
        <dbReference type="ARBA" id="ARBA00022801"/>
    </source>
</evidence>
<reference evidence="12 14" key="1">
    <citation type="journal article" date="2017" name="Nature">
        <title>The sunflower genome provides insights into oil metabolism, flowering and Asterid evolution.</title>
        <authorList>
            <person name="Badouin H."/>
            <person name="Gouzy J."/>
            <person name="Grassa C.J."/>
            <person name="Murat F."/>
            <person name="Staton S.E."/>
            <person name="Cottret L."/>
            <person name="Lelandais-Briere C."/>
            <person name="Owens G.L."/>
            <person name="Carrere S."/>
            <person name="Mayjonade B."/>
            <person name="Legrand L."/>
            <person name="Gill N."/>
            <person name="Kane N.C."/>
            <person name="Bowers J.E."/>
            <person name="Hubner S."/>
            <person name="Bellec A."/>
            <person name="Berard A."/>
            <person name="Berges H."/>
            <person name="Blanchet N."/>
            <person name="Boniface M.C."/>
            <person name="Brunel D."/>
            <person name="Catrice O."/>
            <person name="Chaidir N."/>
            <person name="Claudel C."/>
            <person name="Donnadieu C."/>
            <person name="Faraut T."/>
            <person name="Fievet G."/>
            <person name="Helmstetter N."/>
            <person name="King M."/>
            <person name="Knapp S.J."/>
            <person name="Lai Z."/>
            <person name="Le Paslier M.C."/>
            <person name="Lippi Y."/>
            <person name="Lorenzon L."/>
            <person name="Mandel J.R."/>
            <person name="Marage G."/>
            <person name="Marchand G."/>
            <person name="Marquand E."/>
            <person name="Bret-Mestries E."/>
            <person name="Morien E."/>
            <person name="Nambeesan S."/>
            <person name="Nguyen T."/>
            <person name="Pegot-Espagnet P."/>
            <person name="Pouilly N."/>
            <person name="Raftis F."/>
            <person name="Sallet E."/>
            <person name="Schiex T."/>
            <person name="Thomas J."/>
            <person name="Vandecasteele C."/>
            <person name="Vares D."/>
            <person name="Vear F."/>
            <person name="Vautrin S."/>
            <person name="Crespi M."/>
            <person name="Mangin B."/>
            <person name="Burke J.M."/>
            <person name="Salse J."/>
            <person name="Munos S."/>
            <person name="Vincourt P."/>
            <person name="Rieseberg L.H."/>
            <person name="Langlade N.B."/>
        </authorList>
    </citation>
    <scope>NUCLEOTIDE SEQUENCE [LARGE SCALE GENOMIC DNA]</scope>
    <source>
        <strain evidence="14">cv. SF193</strain>
        <tissue evidence="12">Leaves</tissue>
    </source>
</reference>
<comment type="cofactor">
    <cofactor evidence="1">
        <name>Mn(2+)</name>
        <dbReference type="ChEBI" id="CHEBI:29035"/>
    </cofactor>
</comment>
<gene>
    <name evidence="13" type="ORF">HannXRQ_Chr17g0546431</name>
    <name evidence="12" type="ORF">HanXRQr2_Chr11g0480941</name>
</gene>
<proteinExistence type="predicted"/>
<dbReference type="InterPro" id="IPR000999">
    <property type="entry name" value="RNase_III_dom"/>
</dbReference>
<feature type="domain" description="RNase III" evidence="11">
    <location>
        <begin position="38"/>
        <end position="178"/>
    </location>
</feature>
<dbReference type="PROSITE" id="PS50137">
    <property type="entry name" value="DS_RBD"/>
    <property type="match status" value="1"/>
</dbReference>
<evidence type="ECO:0000256" key="9">
    <source>
        <dbReference type="PROSITE-ProRule" id="PRU00266"/>
    </source>
</evidence>
<sequence>MLAEPTDPPPTRSEQIINTYGVKMHSKPDTMMDMEYSVTAVESIIMYTFQNKKLLEQALTHPTYADGPSYQRLEFLGDSALGLAISSFFYLTYPDIDAGKLSDLRAANVSNERLARVAVHHGLHKYIRHSKLSHKVWEFFIKVEEEEQMAVYGGQMTAPKVLADIVESMAAAVYIDCGFNIQMMWSIFRNLLEPLVTLDGILAQPQPITALYGACRKDGKRVDIRYSKNGGRNIASVFVDDTFIASGCSDSLKNAKLLAAEAALLKIPKSRSGDDLDFNELMEIEGAKLKLLELSNKKKWPKPNYRVEQELGRGHDKRYVSSVQVEVSGTVLSVKGSERSRVKDAENSAASLMFCVLREAGYT</sequence>
<evidence type="ECO:0000256" key="8">
    <source>
        <dbReference type="ARBA" id="ARBA00022884"/>
    </source>
</evidence>
<keyword evidence="7" id="KW-0460">Magnesium</keyword>
<evidence type="ECO:0000256" key="2">
    <source>
        <dbReference type="ARBA" id="ARBA00001946"/>
    </source>
</evidence>
<dbReference type="GO" id="GO:0030422">
    <property type="term" value="P:siRNA processing"/>
    <property type="evidence" value="ECO:0000318"/>
    <property type="project" value="GO_Central"/>
</dbReference>
<evidence type="ECO:0000313" key="12">
    <source>
        <dbReference type="EMBL" id="KAF5781221.1"/>
    </source>
</evidence>
<keyword evidence="8 9" id="KW-0694">RNA-binding</keyword>
<reference evidence="12" key="3">
    <citation type="submission" date="2020-06" db="EMBL/GenBank/DDBJ databases">
        <title>Helianthus annuus Genome sequencing and assembly Release 2.</title>
        <authorList>
            <person name="Gouzy J."/>
            <person name="Langlade N."/>
            <person name="Munos S."/>
        </authorList>
    </citation>
    <scope>NUCLEOTIDE SEQUENCE</scope>
    <source>
        <tissue evidence="12">Leaves</tissue>
    </source>
</reference>
<dbReference type="STRING" id="4232.A0A251RPA2"/>
<evidence type="ECO:0000259" key="10">
    <source>
        <dbReference type="PROSITE" id="PS50137"/>
    </source>
</evidence>
<dbReference type="EMBL" id="MNCJ02000326">
    <property type="protein sequence ID" value="KAF5781221.1"/>
    <property type="molecule type" value="Genomic_DNA"/>
</dbReference>